<name>A0ABU6VGV7_9FABA</name>
<evidence type="ECO:0000313" key="1">
    <source>
        <dbReference type="EMBL" id="MED6172762.1"/>
    </source>
</evidence>
<sequence length="127" mass="14177">SPLSCPPLFSLRRELPMPPPPFTVLHRTAAQHLPRDRVRSPHCCRVTVFDLLPAIASRRRVRLPAGSRVSMSDLLPVVTSSWLCSYGNKSVSGDEIGTVKPMVRRRRRQVKEGVVGKLEMVFGGFES</sequence>
<dbReference type="Proteomes" id="UP001341840">
    <property type="component" value="Unassembled WGS sequence"/>
</dbReference>
<feature type="non-terminal residue" evidence="1">
    <location>
        <position position="1"/>
    </location>
</feature>
<evidence type="ECO:0000313" key="2">
    <source>
        <dbReference type="Proteomes" id="UP001341840"/>
    </source>
</evidence>
<keyword evidence="2" id="KW-1185">Reference proteome</keyword>
<proteinExistence type="predicted"/>
<comment type="caution">
    <text evidence="1">The sequence shown here is derived from an EMBL/GenBank/DDBJ whole genome shotgun (WGS) entry which is preliminary data.</text>
</comment>
<protein>
    <submittedName>
        <fullName evidence="1">Uncharacterized protein</fullName>
    </submittedName>
</protein>
<accession>A0ABU6VGV7</accession>
<gene>
    <name evidence="1" type="ORF">PIB30_052988</name>
</gene>
<dbReference type="EMBL" id="JASCZI010151424">
    <property type="protein sequence ID" value="MED6172762.1"/>
    <property type="molecule type" value="Genomic_DNA"/>
</dbReference>
<organism evidence="1 2">
    <name type="scientific">Stylosanthes scabra</name>
    <dbReference type="NCBI Taxonomy" id="79078"/>
    <lineage>
        <taxon>Eukaryota</taxon>
        <taxon>Viridiplantae</taxon>
        <taxon>Streptophyta</taxon>
        <taxon>Embryophyta</taxon>
        <taxon>Tracheophyta</taxon>
        <taxon>Spermatophyta</taxon>
        <taxon>Magnoliopsida</taxon>
        <taxon>eudicotyledons</taxon>
        <taxon>Gunneridae</taxon>
        <taxon>Pentapetalae</taxon>
        <taxon>rosids</taxon>
        <taxon>fabids</taxon>
        <taxon>Fabales</taxon>
        <taxon>Fabaceae</taxon>
        <taxon>Papilionoideae</taxon>
        <taxon>50 kb inversion clade</taxon>
        <taxon>dalbergioids sensu lato</taxon>
        <taxon>Dalbergieae</taxon>
        <taxon>Pterocarpus clade</taxon>
        <taxon>Stylosanthes</taxon>
    </lineage>
</organism>
<reference evidence="1 2" key="1">
    <citation type="journal article" date="2023" name="Plants (Basel)">
        <title>Bridging the Gap: Combining Genomics and Transcriptomics Approaches to Understand Stylosanthes scabra, an Orphan Legume from the Brazilian Caatinga.</title>
        <authorList>
            <person name="Ferreira-Neto J.R.C."/>
            <person name="da Silva M.D."/>
            <person name="Binneck E."/>
            <person name="de Melo N.F."/>
            <person name="da Silva R.H."/>
            <person name="de Melo A.L.T.M."/>
            <person name="Pandolfi V."/>
            <person name="Bustamante F.O."/>
            <person name="Brasileiro-Vidal A.C."/>
            <person name="Benko-Iseppon A.M."/>
        </authorList>
    </citation>
    <scope>NUCLEOTIDE SEQUENCE [LARGE SCALE GENOMIC DNA]</scope>
    <source>
        <tissue evidence="1">Leaves</tissue>
    </source>
</reference>